<evidence type="ECO:0000256" key="1">
    <source>
        <dbReference type="ARBA" id="ARBA00009437"/>
    </source>
</evidence>
<gene>
    <name evidence="6" type="ORF">G4Y79_00735</name>
</gene>
<dbReference type="PANTHER" id="PTHR30126:SF39">
    <property type="entry name" value="HTH-TYPE TRANSCRIPTIONAL REGULATOR CYSL"/>
    <property type="match status" value="1"/>
</dbReference>
<evidence type="ECO:0000256" key="4">
    <source>
        <dbReference type="ARBA" id="ARBA00023163"/>
    </source>
</evidence>
<evidence type="ECO:0000313" key="7">
    <source>
        <dbReference type="Proteomes" id="UP000594468"/>
    </source>
</evidence>
<evidence type="ECO:0000313" key="6">
    <source>
        <dbReference type="EMBL" id="QPC82931.1"/>
    </source>
</evidence>
<dbReference type="PANTHER" id="PTHR30126">
    <property type="entry name" value="HTH-TYPE TRANSCRIPTIONAL REGULATOR"/>
    <property type="match status" value="1"/>
</dbReference>
<dbReference type="EMBL" id="CP062983">
    <property type="protein sequence ID" value="QPC82931.1"/>
    <property type="molecule type" value="Genomic_DNA"/>
</dbReference>
<organism evidence="6 7">
    <name type="scientific">Phototrophicus methaneseepsis</name>
    <dbReference type="NCBI Taxonomy" id="2710758"/>
    <lineage>
        <taxon>Bacteria</taxon>
        <taxon>Bacillati</taxon>
        <taxon>Chloroflexota</taxon>
        <taxon>Candidatus Thermofontia</taxon>
        <taxon>Phototrophicales</taxon>
        <taxon>Phototrophicaceae</taxon>
        <taxon>Phototrophicus</taxon>
    </lineage>
</organism>
<dbReference type="Proteomes" id="UP000594468">
    <property type="component" value="Chromosome"/>
</dbReference>
<proteinExistence type="inferred from homology"/>
<dbReference type="InterPro" id="IPR036390">
    <property type="entry name" value="WH_DNA-bd_sf"/>
</dbReference>
<keyword evidence="7" id="KW-1185">Reference proteome</keyword>
<dbReference type="InterPro" id="IPR000847">
    <property type="entry name" value="LysR_HTH_N"/>
</dbReference>
<dbReference type="PROSITE" id="PS50931">
    <property type="entry name" value="HTH_LYSR"/>
    <property type="match status" value="1"/>
</dbReference>
<name>A0A7S8E9N6_9CHLR</name>
<evidence type="ECO:0000256" key="2">
    <source>
        <dbReference type="ARBA" id="ARBA00023015"/>
    </source>
</evidence>
<protein>
    <submittedName>
        <fullName evidence="6">LysR family transcriptional regulator</fullName>
    </submittedName>
</protein>
<dbReference type="GO" id="GO:0003700">
    <property type="term" value="F:DNA-binding transcription factor activity"/>
    <property type="evidence" value="ECO:0007669"/>
    <property type="project" value="InterPro"/>
</dbReference>
<dbReference type="AlphaFoldDB" id="A0A7S8E9N6"/>
<dbReference type="RefSeq" id="WP_195171000.1">
    <property type="nucleotide sequence ID" value="NZ_CP062983.1"/>
</dbReference>
<dbReference type="Gene3D" id="3.40.190.290">
    <property type="match status" value="1"/>
</dbReference>
<keyword evidence="3" id="KW-0238">DNA-binding</keyword>
<dbReference type="Gene3D" id="1.10.10.10">
    <property type="entry name" value="Winged helix-like DNA-binding domain superfamily/Winged helix DNA-binding domain"/>
    <property type="match status" value="1"/>
</dbReference>
<comment type="similarity">
    <text evidence="1">Belongs to the LysR transcriptional regulatory family.</text>
</comment>
<evidence type="ECO:0000259" key="5">
    <source>
        <dbReference type="PROSITE" id="PS50931"/>
    </source>
</evidence>
<dbReference type="KEGG" id="pmet:G4Y79_00735"/>
<evidence type="ECO:0000256" key="3">
    <source>
        <dbReference type="ARBA" id="ARBA00023125"/>
    </source>
</evidence>
<dbReference type="GO" id="GO:0000976">
    <property type="term" value="F:transcription cis-regulatory region binding"/>
    <property type="evidence" value="ECO:0007669"/>
    <property type="project" value="TreeGrafter"/>
</dbReference>
<keyword evidence="2" id="KW-0805">Transcription regulation</keyword>
<keyword evidence="4" id="KW-0804">Transcription</keyword>
<sequence length="306" mass="33987">MLSLYKLEIFASVVQHGSFSAAASQLHMTQPAVSQHIHDLEKHVGTKLFTRGRRGVSLTEAGTTLHTYTQRILRLVAEAEAAVTNVENLVSGQLMVGSTPGVSVYLLPDWLQGFRKRYPNLGVSLSTNVTTEIVNDVLSHKLDLGFVEGELEDIHTEGLGHLVLAPIDMYLVVSKSHSWHGAKHIDIRELDGQPFVTRQQGSRTRIWIDHILRKHNVKPSIVAEFDNPEAIKQSVMSNLGVTILPEYAVRREVEAGLLYGLSIDDVPLERNLKLIWDTSLPYTPVARAFLQQLCTGYPSLESVLQG</sequence>
<dbReference type="Pfam" id="PF00126">
    <property type="entry name" value="HTH_1"/>
    <property type="match status" value="1"/>
</dbReference>
<dbReference type="SUPFAM" id="SSF53850">
    <property type="entry name" value="Periplasmic binding protein-like II"/>
    <property type="match status" value="1"/>
</dbReference>
<accession>A0A7S8E9N6</accession>
<dbReference type="InterPro" id="IPR036388">
    <property type="entry name" value="WH-like_DNA-bd_sf"/>
</dbReference>
<dbReference type="SUPFAM" id="SSF46785">
    <property type="entry name" value="Winged helix' DNA-binding domain"/>
    <property type="match status" value="1"/>
</dbReference>
<dbReference type="Pfam" id="PF03466">
    <property type="entry name" value="LysR_substrate"/>
    <property type="match status" value="1"/>
</dbReference>
<reference evidence="6 7" key="1">
    <citation type="submission" date="2020-02" db="EMBL/GenBank/DDBJ databases">
        <authorList>
            <person name="Zheng R.K."/>
            <person name="Sun C.M."/>
        </authorList>
    </citation>
    <scope>NUCLEOTIDE SEQUENCE [LARGE SCALE GENOMIC DNA]</scope>
    <source>
        <strain evidence="7">rifampicinis</strain>
    </source>
</reference>
<dbReference type="PRINTS" id="PR00039">
    <property type="entry name" value="HTHLYSR"/>
</dbReference>
<dbReference type="InterPro" id="IPR005119">
    <property type="entry name" value="LysR_subst-bd"/>
</dbReference>
<feature type="domain" description="HTH lysR-type" evidence="5">
    <location>
        <begin position="2"/>
        <end position="59"/>
    </location>
</feature>
<dbReference type="FunFam" id="1.10.10.10:FF:000001">
    <property type="entry name" value="LysR family transcriptional regulator"/>
    <property type="match status" value="1"/>
</dbReference>